<dbReference type="Proteomes" id="UP000001357">
    <property type="component" value="Unassembled WGS sequence"/>
</dbReference>
<feature type="region of interest" description="Disordered" evidence="5">
    <location>
        <begin position="67"/>
        <end position="111"/>
    </location>
</feature>
<reference evidence="6 7" key="1">
    <citation type="journal article" date="2008" name="Nature">
        <title>The genome of the choanoflagellate Monosiga brevicollis and the origin of metazoans.</title>
        <authorList>
            <consortium name="JGI Sequencing"/>
            <person name="King N."/>
            <person name="Westbrook M.J."/>
            <person name="Young S.L."/>
            <person name="Kuo A."/>
            <person name="Abedin M."/>
            <person name="Chapman J."/>
            <person name="Fairclough S."/>
            <person name="Hellsten U."/>
            <person name="Isogai Y."/>
            <person name="Letunic I."/>
            <person name="Marr M."/>
            <person name="Pincus D."/>
            <person name="Putnam N."/>
            <person name="Rokas A."/>
            <person name="Wright K.J."/>
            <person name="Zuzow R."/>
            <person name="Dirks W."/>
            <person name="Good M."/>
            <person name="Goodstein D."/>
            <person name="Lemons D."/>
            <person name="Li W."/>
            <person name="Lyons J.B."/>
            <person name="Morris A."/>
            <person name="Nichols S."/>
            <person name="Richter D.J."/>
            <person name="Salamov A."/>
            <person name="Bork P."/>
            <person name="Lim W.A."/>
            <person name="Manning G."/>
            <person name="Miller W.T."/>
            <person name="McGinnis W."/>
            <person name="Shapiro H."/>
            <person name="Tjian R."/>
            <person name="Grigoriev I.V."/>
            <person name="Rokhsar D."/>
        </authorList>
    </citation>
    <scope>NUCLEOTIDE SEQUENCE [LARGE SCALE GENOMIC DNA]</scope>
    <source>
        <strain evidence="7">MX1 / ATCC 50154</strain>
    </source>
</reference>
<dbReference type="STRING" id="81824.A9UTS8"/>
<dbReference type="AlphaFoldDB" id="A9UTS8"/>
<protein>
    <submittedName>
        <fullName evidence="6">Uncharacterized protein</fullName>
    </submittedName>
</protein>
<keyword evidence="7" id="KW-1185">Reference proteome</keyword>
<dbReference type="FunFam" id="1.10.287.100:FF:000005">
    <property type="entry name" value="Transcription initiation factor IIA subunit 1"/>
    <property type="match status" value="1"/>
</dbReference>
<dbReference type="PANTHER" id="PTHR12694">
    <property type="entry name" value="TRANSCRIPTION INITIATION FACTOR IIA SUBUNIT 1"/>
    <property type="match status" value="1"/>
</dbReference>
<dbReference type="PANTHER" id="PTHR12694:SF8">
    <property type="entry name" value="TRANSCRIPTION INITIATION FACTOR IIA SUBUNIT 1"/>
    <property type="match status" value="1"/>
</dbReference>
<gene>
    <name evidence="6" type="ORF">MONBRDRAFT_31531</name>
</gene>
<evidence type="ECO:0000256" key="3">
    <source>
        <dbReference type="ARBA" id="ARBA00023163"/>
    </source>
</evidence>
<dbReference type="GO" id="GO:0005672">
    <property type="term" value="C:transcription factor TFIIA complex"/>
    <property type="evidence" value="ECO:0007669"/>
    <property type="project" value="InterPro"/>
</dbReference>
<dbReference type="GeneID" id="5888974"/>
<proteinExistence type="inferred from homology"/>
<evidence type="ECO:0000256" key="5">
    <source>
        <dbReference type="SAM" id="MobiDB-lite"/>
    </source>
</evidence>
<dbReference type="InterPro" id="IPR009088">
    <property type="entry name" value="TFIIA_b-brl"/>
</dbReference>
<organism evidence="6 7">
    <name type="scientific">Monosiga brevicollis</name>
    <name type="common">Choanoflagellate</name>
    <dbReference type="NCBI Taxonomy" id="81824"/>
    <lineage>
        <taxon>Eukaryota</taxon>
        <taxon>Choanoflagellata</taxon>
        <taxon>Craspedida</taxon>
        <taxon>Salpingoecidae</taxon>
        <taxon>Monosiga</taxon>
    </lineage>
</organism>
<evidence type="ECO:0000256" key="1">
    <source>
        <dbReference type="ARBA" id="ARBA00004123"/>
    </source>
</evidence>
<dbReference type="InParanoid" id="A9UTS8"/>
<comment type="subcellular location">
    <subcellularLocation>
        <location evidence="1">Nucleus</location>
    </subcellularLocation>
</comment>
<dbReference type="SUPFAM" id="SSF47396">
    <property type="entry name" value="Transcription factor IIA (TFIIA), alpha-helical domain"/>
    <property type="match status" value="1"/>
</dbReference>
<dbReference type="KEGG" id="mbr:MONBRDRAFT_31531"/>
<dbReference type="SUPFAM" id="SSF50784">
    <property type="entry name" value="Transcription factor IIA (TFIIA), beta-barrel domain"/>
    <property type="match status" value="1"/>
</dbReference>
<feature type="compositionally biased region" description="Acidic residues" evidence="5">
    <location>
        <begin position="83"/>
        <end position="108"/>
    </location>
</feature>
<name>A9UTS8_MONBE</name>
<dbReference type="GO" id="GO:0006367">
    <property type="term" value="P:transcription initiation at RNA polymerase II promoter"/>
    <property type="evidence" value="ECO:0007669"/>
    <property type="project" value="InterPro"/>
</dbReference>
<dbReference type="Gene3D" id="1.10.287.100">
    <property type="match status" value="1"/>
</dbReference>
<comment type="similarity">
    <text evidence="2">Belongs to the TFIIA subunit 1 family.</text>
</comment>
<evidence type="ECO:0000256" key="2">
    <source>
        <dbReference type="ARBA" id="ARBA00010059"/>
    </source>
</evidence>
<dbReference type="Pfam" id="PF03153">
    <property type="entry name" value="TFIIA"/>
    <property type="match status" value="1"/>
</dbReference>
<dbReference type="InterPro" id="IPR004855">
    <property type="entry name" value="TFIIA_asu/bsu"/>
</dbReference>
<evidence type="ECO:0000313" key="6">
    <source>
        <dbReference type="EMBL" id="EDQ91545.1"/>
    </source>
</evidence>
<dbReference type="Gene3D" id="2.30.18.10">
    <property type="entry name" value="Transcription factor IIA (TFIIA), beta-barrel domain"/>
    <property type="match status" value="1"/>
</dbReference>
<keyword evidence="4" id="KW-0539">Nucleus</keyword>
<evidence type="ECO:0000313" key="7">
    <source>
        <dbReference type="Proteomes" id="UP000001357"/>
    </source>
</evidence>
<evidence type="ECO:0000256" key="4">
    <source>
        <dbReference type="ARBA" id="ARBA00023242"/>
    </source>
</evidence>
<sequence length="158" mass="17851">MASHQYTNLAACQNTRKVYYDVIEDTIENMRQPLLDDGMDMTSIDRLKEVWLENLIREDVFAPYVPAGSEATSQSTAQVDGPSDADEGEEAAENEDEDDDDDDDDDEEGSFHTANSLLCFYDRVSKTKGAYKCALRNAVLTVDRKSYVFSKIQAELKW</sequence>
<keyword evidence="3" id="KW-0804">Transcription</keyword>
<dbReference type="RefSeq" id="XP_001743967.1">
    <property type="nucleotide sequence ID" value="XM_001743915.1"/>
</dbReference>
<dbReference type="CDD" id="cd07976">
    <property type="entry name" value="TFIIA_alpha_beta_like"/>
    <property type="match status" value="1"/>
</dbReference>
<accession>A9UTS8</accession>
<dbReference type="EMBL" id="CH991545">
    <property type="protein sequence ID" value="EDQ91545.1"/>
    <property type="molecule type" value="Genomic_DNA"/>
</dbReference>